<dbReference type="PATRIC" id="fig|888050.3.peg.545"/>
<comment type="caution">
    <text evidence="1">The sequence shown here is derived from an EMBL/GenBank/DDBJ whole genome shotgun (WGS) entry which is preliminary data.</text>
</comment>
<dbReference type="AlphaFoldDB" id="N6XBY2"/>
<dbReference type="eggNOG" id="ENOG5031HF1">
    <property type="taxonomic scope" value="Bacteria"/>
</dbReference>
<evidence type="ECO:0000313" key="1">
    <source>
        <dbReference type="EMBL" id="ENO18698.1"/>
    </source>
</evidence>
<organism evidence="1 2">
    <name type="scientific">Schaalia cardiffensis F0333</name>
    <dbReference type="NCBI Taxonomy" id="888050"/>
    <lineage>
        <taxon>Bacteria</taxon>
        <taxon>Bacillati</taxon>
        <taxon>Actinomycetota</taxon>
        <taxon>Actinomycetes</taxon>
        <taxon>Actinomycetales</taxon>
        <taxon>Actinomycetaceae</taxon>
        <taxon>Schaalia</taxon>
    </lineage>
</organism>
<accession>N6XBY2</accession>
<keyword evidence="2" id="KW-1185">Reference proteome</keyword>
<protein>
    <recommendedName>
        <fullName evidence="3">SAF domain-containing protein</fullName>
    </recommendedName>
</protein>
<name>N6XBY2_9ACTO</name>
<dbReference type="RefSeq" id="WP_005962298.1">
    <property type="nucleotide sequence ID" value="NZ_CP040505.1"/>
</dbReference>
<dbReference type="HOGENOM" id="CLU_1329618_0_0_11"/>
<dbReference type="OrthoDB" id="3255948at2"/>
<sequence length="206" mass="21462">MPSSFRRLAPTVLLILALVMALGALIVGFLPARGHHPVLVLSRNLSKGDAFGPEAVRKLEVPDELFPADALAPGTPLPDTWPSEPVKAGTILSESVLAGSALGRELAPDESLVTLMFDQSRLPPVEAGDVADLWALSGECDQSGCASRRVATNARISSISVKDAPAWDSSTSVRLDLIIKSTQVESLLGYSGAGALSLALSSSHKG</sequence>
<dbReference type="Proteomes" id="UP000013015">
    <property type="component" value="Unassembled WGS sequence"/>
</dbReference>
<evidence type="ECO:0000313" key="2">
    <source>
        <dbReference type="Proteomes" id="UP000013015"/>
    </source>
</evidence>
<reference evidence="1 2" key="1">
    <citation type="submission" date="2013-03" db="EMBL/GenBank/DDBJ databases">
        <title>Reference genome for the Human Microbiome Project.</title>
        <authorList>
            <person name="Aqrawi P."/>
            <person name="Ayvaz T."/>
            <person name="Bess C."/>
            <person name="Blankenburg K."/>
            <person name="Coyle M."/>
            <person name="Deng J."/>
            <person name="Forbes L."/>
            <person name="Fowler G."/>
            <person name="Francisco L."/>
            <person name="Fu Q."/>
            <person name="Gibbs R."/>
            <person name="Gross S."/>
            <person name="Gubbala S."/>
            <person name="Hale W."/>
            <person name="Hemphill L."/>
            <person name="Highlander S."/>
            <person name="Hirani K."/>
            <person name="Jackson L."/>
            <person name="Jakkamsetti A."/>
            <person name="Javaid M."/>
            <person name="Jayaseelan J.C."/>
            <person name="Jiang H."/>
            <person name="Joshi V."/>
            <person name="Korchina V."/>
            <person name="Kovar C."/>
            <person name="Lara F."/>
            <person name="Lee S."/>
            <person name="Liu Y."/>
            <person name="Mata R."/>
            <person name="Mathew T."/>
            <person name="Munidasa M."/>
            <person name="Muzny D."/>
            <person name="Nazareth L."/>
            <person name="Ngo R."/>
            <person name="Nguyen L."/>
            <person name="Nguyen N."/>
            <person name="Okwuonu G."/>
            <person name="Ongeri F."/>
            <person name="Palculict T."/>
            <person name="Patil S."/>
            <person name="Petrosino J."/>
            <person name="Pham C."/>
            <person name="Pham P."/>
            <person name="Pu L.-L."/>
            <person name="Qin X."/>
            <person name="Qu J."/>
            <person name="Reid J."/>
            <person name="Ross M."/>
            <person name="Ruth R."/>
            <person name="Saada N."/>
            <person name="San Lucas F."/>
            <person name="Santibanez J."/>
            <person name="Shang Y."/>
            <person name="Simmons D."/>
            <person name="Song X.-Z."/>
            <person name="Tang L.-Y."/>
            <person name="Thornton R."/>
            <person name="Warren J."/>
            <person name="Weissenberger G."/>
            <person name="Wilczek-Boney K."/>
            <person name="Worley K."/>
            <person name="Youmans B."/>
            <person name="Zhang J."/>
            <person name="Zhang L."/>
            <person name="Zhao Z."/>
            <person name="Zhou C."/>
            <person name="Zhu D."/>
            <person name="Zhu Y."/>
        </authorList>
    </citation>
    <scope>NUCLEOTIDE SEQUENCE [LARGE SCALE GENOMIC DNA]</scope>
    <source>
        <strain evidence="1 2">F0333</strain>
    </source>
</reference>
<proteinExistence type="predicted"/>
<dbReference type="STRING" id="888050.HMPREF9004_0569"/>
<dbReference type="EMBL" id="AQHZ01000009">
    <property type="protein sequence ID" value="ENO18698.1"/>
    <property type="molecule type" value="Genomic_DNA"/>
</dbReference>
<evidence type="ECO:0008006" key="3">
    <source>
        <dbReference type="Google" id="ProtNLM"/>
    </source>
</evidence>
<gene>
    <name evidence="1" type="ORF">HMPREF9004_0569</name>
</gene>
<dbReference type="CDD" id="cd11614">
    <property type="entry name" value="SAF_CpaB_FlgA_like"/>
    <property type="match status" value="1"/>
</dbReference>